<organism evidence="1 2">
    <name type="scientific">Devosia rhizoryzae</name>
    <dbReference type="NCBI Taxonomy" id="2774137"/>
    <lineage>
        <taxon>Bacteria</taxon>
        <taxon>Pseudomonadati</taxon>
        <taxon>Pseudomonadota</taxon>
        <taxon>Alphaproteobacteria</taxon>
        <taxon>Hyphomicrobiales</taxon>
        <taxon>Devosiaceae</taxon>
        <taxon>Devosia</taxon>
    </lineage>
</organism>
<keyword evidence="2" id="KW-1185">Reference proteome</keyword>
<dbReference type="InterPro" id="IPR019056">
    <property type="entry name" value="Phage_TAC_6"/>
</dbReference>
<dbReference type="Proteomes" id="UP000595857">
    <property type="component" value="Chromosome"/>
</dbReference>
<name>A0ABX7C2F4_9HYPH</name>
<reference evidence="1 2" key="1">
    <citation type="submission" date="2021-01" db="EMBL/GenBank/DDBJ databases">
        <title>Genome seq and assembly of Devosia sp. LEGU1.</title>
        <authorList>
            <person name="Chhetri G."/>
        </authorList>
    </citation>
    <scope>NUCLEOTIDE SEQUENCE [LARGE SCALE GENOMIC DNA]</scope>
    <source>
        <strain evidence="1 2">LEGU1</strain>
    </source>
</reference>
<proteinExistence type="predicted"/>
<dbReference type="NCBIfam" id="TIGR02216">
    <property type="entry name" value="phage_TIGR02216"/>
    <property type="match status" value="1"/>
</dbReference>
<dbReference type="EMBL" id="CP068046">
    <property type="protein sequence ID" value="QQR37948.1"/>
    <property type="molecule type" value="Genomic_DNA"/>
</dbReference>
<evidence type="ECO:0000313" key="2">
    <source>
        <dbReference type="Proteomes" id="UP000595857"/>
    </source>
</evidence>
<dbReference type="Pfam" id="PF09550">
    <property type="entry name" value="Phage_TAC_6"/>
    <property type="match status" value="1"/>
</dbReference>
<accession>A0ABX7C2F4</accession>
<evidence type="ECO:0000313" key="1">
    <source>
        <dbReference type="EMBL" id="QQR37948.1"/>
    </source>
</evidence>
<dbReference type="RefSeq" id="WP_201629741.1">
    <property type="nucleotide sequence ID" value="NZ_CP068046.1"/>
</dbReference>
<protein>
    <submittedName>
        <fullName evidence="1">Phage tail assembly chaperone</fullName>
    </submittedName>
</protein>
<dbReference type="InterPro" id="IPR011739">
    <property type="entry name" value="GTA_rcc01693"/>
</dbReference>
<gene>
    <name evidence="1" type="ORF">JI748_09025</name>
</gene>
<sequence length="63" mass="7169">MKPFPWKDAMGFGLGVLRLPPDQFWRMTPRELACAWGAVMGERAGPLDRPGLEELMERFPDGH</sequence>